<comment type="caution">
    <text evidence="1">The sequence shown here is derived from an EMBL/GenBank/DDBJ whole genome shotgun (WGS) entry which is preliminary data.</text>
</comment>
<dbReference type="OrthoDB" id="3992718at2759"/>
<dbReference type="GO" id="GO:0031573">
    <property type="term" value="P:mitotic intra-S DNA damage checkpoint signaling"/>
    <property type="evidence" value="ECO:0007669"/>
    <property type="project" value="TreeGrafter"/>
</dbReference>
<proteinExistence type="predicted"/>
<gene>
    <name evidence="1" type="ORF">CANINC_003079</name>
</gene>
<dbReference type="AlphaFoldDB" id="A0A4T0X133"/>
<dbReference type="GO" id="GO:0030896">
    <property type="term" value="C:checkpoint clamp complex"/>
    <property type="evidence" value="ECO:0007669"/>
    <property type="project" value="InterPro"/>
</dbReference>
<sequence length="528" mass="61081">MPFRLELELKSKASRSLWTKSIAAFYTIADNFKIDIKQGTETGLDEYGRNCYSEVVFTSTSKTKTTVMCISFKECFFKKFQIDGEISSRQPRSKSNENQMNFASSYTMIVSSKDMNILFKDCADDSVSWKIFMLSGNEITQMVYSNKLFVEFDTKSGMKKRYSVSYRPSDVTFDNKIHYIYLKFLENQQKIDNGDDGEDFDLLDDNDDDDGDDDDDRVHRIAMDTNIFKRFLQMFPFKLEDMKIEVCPKDGMIAFKGFNRQQIITKDDSIFKKPMTLAIKMRLSSTIYNNFKEMNDDRKLQVSFRLRNFKTFIQVINSNYSDFRDNSEEDLDLANPRRNHISSTSGILEEDGNVCDIMFSKPGYPIIFERRYFIDEEHNATECCSVTLTEVTDGEARKISLSGLDVGIDNRIIDLDLQNRRGNLKRPRDYTDGSPEVVSISKVNNELVGEPLFVTEDYDNAIIENGNRSPVIEGREDQVPYVEGTYYENELVSKVLNTEFNRDLDGDDDNEDNYLGPTQKEQIKGIFD</sequence>
<accession>A0A4T0X133</accession>
<dbReference type="GO" id="GO:0071479">
    <property type="term" value="P:cellular response to ionizing radiation"/>
    <property type="evidence" value="ECO:0007669"/>
    <property type="project" value="TreeGrafter"/>
</dbReference>
<organism evidence="1 2">
    <name type="scientific">Pichia inconspicua</name>
    <dbReference type="NCBI Taxonomy" id="52247"/>
    <lineage>
        <taxon>Eukaryota</taxon>
        <taxon>Fungi</taxon>
        <taxon>Dikarya</taxon>
        <taxon>Ascomycota</taxon>
        <taxon>Saccharomycotina</taxon>
        <taxon>Pichiomycetes</taxon>
        <taxon>Pichiales</taxon>
        <taxon>Pichiaceae</taxon>
        <taxon>Pichia</taxon>
    </lineage>
</organism>
<evidence type="ECO:0000313" key="2">
    <source>
        <dbReference type="Proteomes" id="UP000307173"/>
    </source>
</evidence>
<keyword evidence="2" id="KW-1185">Reference proteome</keyword>
<dbReference type="PANTHER" id="PTHR15237">
    <property type="entry name" value="DNA REPAIR PROTEIN RAD9"/>
    <property type="match status" value="1"/>
</dbReference>
<protein>
    <recommendedName>
        <fullName evidence="3">DNA repair protein rad9</fullName>
    </recommendedName>
</protein>
<reference evidence="1 2" key="1">
    <citation type="journal article" date="2019" name="Front. Genet.">
        <title>Whole-Genome Sequencing of the Opportunistic Yeast Pathogen Candida inconspicua Uncovers Its Hybrid Origin.</title>
        <authorList>
            <person name="Mixao V."/>
            <person name="Hansen A.P."/>
            <person name="Saus E."/>
            <person name="Boekhout T."/>
            <person name="Lass-Florl C."/>
            <person name="Gabaldon T."/>
        </authorList>
    </citation>
    <scope>NUCLEOTIDE SEQUENCE [LARGE SCALE GENOMIC DNA]</scope>
    <source>
        <strain evidence="1 2">CBS 180</strain>
    </source>
</reference>
<dbReference type="PANTHER" id="PTHR15237:SF0">
    <property type="entry name" value="CELL CYCLE CHECKPOINT CONTROL PROTEIN"/>
    <property type="match status" value="1"/>
</dbReference>
<dbReference type="EMBL" id="SELW01000512">
    <property type="protein sequence ID" value="TID23918.1"/>
    <property type="molecule type" value="Genomic_DNA"/>
</dbReference>
<name>A0A4T0X133_9ASCO</name>
<evidence type="ECO:0000313" key="1">
    <source>
        <dbReference type="EMBL" id="TID23918.1"/>
    </source>
</evidence>
<evidence type="ECO:0008006" key="3">
    <source>
        <dbReference type="Google" id="ProtNLM"/>
    </source>
</evidence>
<dbReference type="GO" id="GO:0000076">
    <property type="term" value="P:DNA replication checkpoint signaling"/>
    <property type="evidence" value="ECO:0007669"/>
    <property type="project" value="TreeGrafter"/>
</dbReference>
<dbReference type="GO" id="GO:0006281">
    <property type="term" value="P:DNA repair"/>
    <property type="evidence" value="ECO:0007669"/>
    <property type="project" value="TreeGrafter"/>
</dbReference>
<dbReference type="STRING" id="52247.A0A4T0X133"/>
<dbReference type="Proteomes" id="UP000307173">
    <property type="component" value="Unassembled WGS sequence"/>
</dbReference>
<dbReference type="InterPro" id="IPR007268">
    <property type="entry name" value="Rad9/Ddc1"/>
</dbReference>